<dbReference type="SUPFAM" id="SSF48264">
    <property type="entry name" value="Cytochrome P450"/>
    <property type="match status" value="1"/>
</dbReference>
<keyword evidence="2" id="KW-0479">Metal-binding</keyword>
<evidence type="ECO:0000313" key="4">
    <source>
        <dbReference type="EMBL" id="OEL22514.1"/>
    </source>
</evidence>
<accession>A0A1E5VBX2</accession>
<dbReference type="InterPro" id="IPR036396">
    <property type="entry name" value="Cyt_P450_sf"/>
</dbReference>
<dbReference type="PANTHER" id="PTHR47955:SF11">
    <property type="entry name" value="4-HYDROXYPHENYLACETALDEHYDE OXIME MONOOXYGENASE"/>
    <property type="match status" value="1"/>
</dbReference>
<dbReference type="InterPro" id="IPR002401">
    <property type="entry name" value="Cyt_P450_E_grp-I"/>
</dbReference>
<dbReference type="PRINTS" id="PR00385">
    <property type="entry name" value="P450"/>
</dbReference>
<evidence type="ECO:0000256" key="1">
    <source>
        <dbReference type="ARBA" id="ARBA00010617"/>
    </source>
</evidence>
<dbReference type="Proteomes" id="UP000095767">
    <property type="component" value="Unassembled WGS sequence"/>
</dbReference>
<dbReference type="STRING" id="888268.A0A1E5VBX2"/>
<dbReference type="InterPro" id="IPR001128">
    <property type="entry name" value="Cyt_P450"/>
</dbReference>
<dbReference type="PANTHER" id="PTHR47955">
    <property type="entry name" value="CYTOCHROME P450 FAMILY 71 PROTEIN"/>
    <property type="match status" value="1"/>
</dbReference>
<evidence type="ECO:0000256" key="2">
    <source>
        <dbReference type="ARBA" id="ARBA00022723"/>
    </source>
</evidence>
<keyword evidence="5" id="KW-1185">Reference proteome</keyword>
<evidence type="ECO:0000256" key="3">
    <source>
        <dbReference type="ARBA" id="ARBA00023004"/>
    </source>
</evidence>
<reference evidence="4 5" key="1">
    <citation type="submission" date="2016-09" db="EMBL/GenBank/DDBJ databases">
        <title>The draft genome of Dichanthelium oligosanthes: A C3 panicoid grass species.</title>
        <authorList>
            <person name="Studer A.J."/>
            <person name="Schnable J.C."/>
            <person name="Brutnell T.P."/>
        </authorList>
    </citation>
    <scope>NUCLEOTIDE SEQUENCE [LARGE SCALE GENOMIC DNA]</scope>
    <source>
        <strain evidence="5">cv. Kellogg 1175</strain>
        <tissue evidence="4">Leaf</tissue>
    </source>
</reference>
<dbReference type="GO" id="GO:0005506">
    <property type="term" value="F:iron ion binding"/>
    <property type="evidence" value="ECO:0007669"/>
    <property type="project" value="InterPro"/>
</dbReference>
<dbReference type="GO" id="GO:0004497">
    <property type="term" value="F:monooxygenase activity"/>
    <property type="evidence" value="ECO:0007669"/>
    <property type="project" value="InterPro"/>
</dbReference>
<comment type="similarity">
    <text evidence="1">Belongs to the cytochrome P450 family.</text>
</comment>
<dbReference type="AlphaFoldDB" id="A0A1E5VBX2"/>
<dbReference type="EMBL" id="LWDX02045114">
    <property type="protein sequence ID" value="OEL22514.1"/>
    <property type="molecule type" value="Genomic_DNA"/>
</dbReference>
<proteinExistence type="inferred from homology"/>
<dbReference type="OrthoDB" id="2789670at2759"/>
<evidence type="ECO:0000313" key="5">
    <source>
        <dbReference type="Proteomes" id="UP000095767"/>
    </source>
</evidence>
<keyword evidence="3" id="KW-0408">Iron</keyword>
<name>A0A1E5VBX2_9POAL</name>
<dbReference type="GO" id="GO:0020037">
    <property type="term" value="F:heme binding"/>
    <property type="evidence" value="ECO:0007669"/>
    <property type="project" value="InterPro"/>
</dbReference>
<dbReference type="Gene3D" id="1.10.630.10">
    <property type="entry name" value="Cytochrome P450"/>
    <property type="match status" value="1"/>
</dbReference>
<dbReference type="PRINTS" id="PR00463">
    <property type="entry name" value="EP450I"/>
</dbReference>
<dbReference type="GO" id="GO:0016705">
    <property type="term" value="F:oxidoreductase activity, acting on paired donors, with incorporation or reduction of molecular oxygen"/>
    <property type="evidence" value="ECO:0007669"/>
    <property type="project" value="InterPro"/>
</dbReference>
<sequence length="372" mass="40854">MPHHALADLAKTMLAPLLPLKLGTVRAVVISTPDLARAALTTNDAALASRPRVLGAQLLSFGCSDVTFAAAGPYHRMTRRVVVSELLSARRVATYRRIRANEVSRLLGHLAENASPVAPPVDLSECFLNLAKDVLFRVAFGSGFPHEKAAKLGAVTVMGLRGLLKNCLADLCEFCDDIIDELISGKRERISGDGDQDFVDALLRLQKSPDIEVPLTDDNIKALVLDVFVAGSETSFLTLEWVMTELVRHPCILKKAQDQVRRVVGGDRGGVEESDLCHLHYLRAILKETFRLHPVVPLLVARESVAHCTLGGYDIPAKTRVFINTFAMGRDPEIWDKPLEFRPERLENGGREIDLRDPEFRVLPFGGVGTSV</sequence>
<dbReference type="Pfam" id="PF00067">
    <property type="entry name" value="p450"/>
    <property type="match status" value="1"/>
</dbReference>
<comment type="caution">
    <text evidence="4">The sequence shown here is derived from an EMBL/GenBank/DDBJ whole genome shotgun (WGS) entry which is preliminary data.</text>
</comment>
<protein>
    <submittedName>
        <fullName evidence="4">Cytochrome P450 71A1</fullName>
    </submittedName>
</protein>
<organism evidence="4 5">
    <name type="scientific">Dichanthelium oligosanthes</name>
    <dbReference type="NCBI Taxonomy" id="888268"/>
    <lineage>
        <taxon>Eukaryota</taxon>
        <taxon>Viridiplantae</taxon>
        <taxon>Streptophyta</taxon>
        <taxon>Embryophyta</taxon>
        <taxon>Tracheophyta</taxon>
        <taxon>Spermatophyta</taxon>
        <taxon>Magnoliopsida</taxon>
        <taxon>Liliopsida</taxon>
        <taxon>Poales</taxon>
        <taxon>Poaceae</taxon>
        <taxon>PACMAD clade</taxon>
        <taxon>Panicoideae</taxon>
        <taxon>Panicodae</taxon>
        <taxon>Paniceae</taxon>
        <taxon>Dichantheliinae</taxon>
        <taxon>Dichanthelium</taxon>
    </lineage>
</organism>
<gene>
    <name evidence="4" type="ORF">BAE44_0016467</name>
</gene>